<name>A0AAD7SPS6_9TELE</name>
<sequence>MTYSVLEPFHITNEWSSDRQLQLCGIQHGHVSAVSGVRLTALLQDGVTSLSLFLLLLAKGPSVSGFAGQIYLPPRNFQHDQRGQTSWGSVSERVGRSGPECTRLTPPLCNSSQSLSSSPRESRALSHGFARGVIAQSHDPLPEPTALSSIVQKQIGACPPCRGTGPMCLFSQKR</sequence>
<accession>A0AAD7SPS6</accession>
<proteinExistence type="predicted"/>
<reference evidence="1" key="1">
    <citation type="journal article" date="2023" name="Science">
        <title>Genome structures resolve the early diversification of teleost fishes.</title>
        <authorList>
            <person name="Parey E."/>
            <person name="Louis A."/>
            <person name="Montfort J."/>
            <person name="Bouchez O."/>
            <person name="Roques C."/>
            <person name="Iampietro C."/>
            <person name="Lluch J."/>
            <person name="Castinel A."/>
            <person name="Donnadieu C."/>
            <person name="Desvignes T."/>
            <person name="Floi Bucao C."/>
            <person name="Jouanno E."/>
            <person name="Wen M."/>
            <person name="Mejri S."/>
            <person name="Dirks R."/>
            <person name="Jansen H."/>
            <person name="Henkel C."/>
            <person name="Chen W.J."/>
            <person name="Zahm M."/>
            <person name="Cabau C."/>
            <person name="Klopp C."/>
            <person name="Thompson A.W."/>
            <person name="Robinson-Rechavi M."/>
            <person name="Braasch I."/>
            <person name="Lecointre G."/>
            <person name="Bobe J."/>
            <person name="Postlethwait J.H."/>
            <person name="Berthelot C."/>
            <person name="Roest Crollius H."/>
            <person name="Guiguen Y."/>
        </authorList>
    </citation>
    <scope>NUCLEOTIDE SEQUENCE</scope>
    <source>
        <strain evidence="1">NC1722</strain>
    </source>
</reference>
<dbReference type="Proteomes" id="UP001221898">
    <property type="component" value="Unassembled WGS sequence"/>
</dbReference>
<gene>
    <name evidence="1" type="ORF">AAFF_G00306420</name>
</gene>
<organism evidence="1 2">
    <name type="scientific">Aldrovandia affinis</name>
    <dbReference type="NCBI Taxonomy" id="143900"/>
    <lineage>
        <taxon>Eukaryota</taxon>
        <taxon>Metazoa</taxon>
        <taxon>Chordata</taxon>
        <taxon>Craniata</taxon>
        <taxon>Vertebrata</taxon>
        <taxon>Euteleostomi</taxon>
        <taxon>Actinopterygii</taxon>
        <taxon>Neopterygii</taxon>
        <taxon>Teleostei</taxon>
        <taxon>Notacanthiformes</taxon>
        <taxon>Halosauridae</taxon>
        <taxon>Aldrovandia</taxon>
    </lineage>
</organism>
<dbReference type="AlphaFoldDB" id="A0AAD7SPS6"/>
<keyword evidence="2" id="KW-1185">Reference proteome</keyword>
<evidence type="ECO:0000313" key="1">
    <source>
        <dbReference type="EMBL" id="KAJ8406411.1"/>
    </source>
</evidence>
<protein>
    <submittedName>
        <fullName evidence="1">Uncharacterized protein</fullName>
    </submittedName>
</protein>
<evidence type="ECO:0000313" key="2">
    <source>
        <dbReference type="Proteomes" id="UP001221898"/>
    </source>
</evidence>
<dbReference type="EMBL" id="JAINUG010000044">
    <property type="protein sequence ID" value="KAJ8406411.1"/>
    <property type="molecule type" value="Genomic_DNA"/>
</dbReference>
<comment type="caution">
    <text evidence="1">The sequence shown here is derived from an EMBL/GenBank/DDBJ whole genome shotgun (WGS) entry which is preliminary data.</text>
</comment>